<sequence length="717" mass="79135">MFGEHPGTPSGSRPDPARVLEEIKRLAVELLGAVPNGLYAPVEQQLHESSLRAGSGRHIEMQALLKLRQQSATYVMRFRQQIAQGFDDFRSLRIRSRGDLPLSLVAENQLAFHLAGQQLADAIESRYATPLQAMSLRLDKLAESLQMQASSNPIGAGRLAGAFIETYRDAQLPHDLQPLMFRAYEQELARVLGELYSRVNGLLGSAGYGVGVAQGPRPVPENVVVTRRDQEHDLVPVRERPRVEDPAVAAEIAQLRRQLHAWREQAPPHSDEQTQGTMPRRELRMEEIVSVASLLQPESPDVFVRALSGEGGKLSEAIRIRLRDGARRLGHSPEQTRLSAEHDDAIDLVGLLFESLFQSYALLDHARRLYGRLVMPYVKVAMKDQGLFVKREHPARRLLDAITEACEGNCAATAQDRELIERCAAVSQRIVADYNEDLAVFEMAHAELEALLQQHRLRVELQESRAAKATFGRERLNEARTQADSVLGYMFHEPITPEVGAFLSQPWRHHLVQTLLRDGSGSTRHNETLALGDALLDADRLARSGRDGRKLADRLIALEAAIVSCLASSGLDEDSARQGLAELVRALAYPDTQRGPQPLPVSNDEDAAGDDAAVWLAGGTDTIEHDPEVAARMRRLLPGEWLRLLDPAGQALAVKVAWISPLTGRFLLVNRRGLRVLVASAAELSALAQSGRLQVGAERAPTDEAMRHLRDKLAKAA</sequence>
<gene>
    <name evidence="1" type="ORF">I8J32_008160</name>
</gene>
<dbReference type="Pfam" id="PF07793">
    <property type="entry name" value="DUF1631"/>
    <property type="match status" value="1"/>
</dbReference>
<evidence type="ECO:0000313" key="1">
    <source>
        <dbReference type="EMBL" id="QSX79792.1"/>
    </source>
</evidence>
<dbReference type="EMBL" id="CP071518">
    <property type="protein sequence ID" value="QSX79792.1"/>
    <property type="molecule type" value="Genomic_DNA"/>
</dbReference>
<keyword evidence="2" id="KW-1185">Reference proteome</keyword>
<dbReference type="AlphaFoldDB" id="A0A975ATG0"/>
<accession>A0A975ATG0</accession>
<dbReference type="Proteomes" id="UP000639274">
    <property type="component" value="Chromosome"/>
</dbReference>
<protein>
    <submittedName>
        <fullName evidence="1">DUF1631 family protein</fullName>
    </submittedName>
</protein>
<reference evidence="1 2" key="1">
    <citation type="submission" date="2021-03" db="EMBL/GenBank/DDBJ databases">
        <title>Lysobacter sp. nov. isolated from soil of gangwondo yeongwol, south Korea.</title>
        <authorList>
            <person name="Kim K.R."/>
            <person name="Kim K.H."/>
            <person name="Jeon C.O."/>
        </authorList>
    </citation>
    <scope>NUCLEOTIDE SEQUENCE [LARGE SCALE GENOMIC DNA]</scope>
    <source>
        <strain evidence="1 2">R19</strain>
    </source>
</reference>
<dbReference type="InterPro" id="IPR012434">
    <property type="entry name" value="DUF1631"/>
</dbReference>
<dbReference type="RefSeq" id="WP_200610539.1">
    <property type="nucleotide sequence ID" value="NZ_CP071518.1"/>
</dbReference>
<name>A0A975ATG0_9GAMM</name>
<proteinExistence type="predicted"/>
<organism evidence="1 2">
    <name type="scientific">Agrilutibacter solisilvae</name>
    <dbReference type="NCBI Taxonomy" id="2763317"/>
    <lineage>
        <taxon>Bacteria</taxon>
        <taxon>Pseudomonadati</taxon>
        <taxon>Pseudomonadota</taxon>
        <taxon>Gammaproteobacteria</taxon>
        <taxon>Lysobacterales</taxon>
        <taxon>Lysobacteraceae</taxon>
        <taxon>Agrilutibacter</taxon>
    </lineage>
</organism>
<dbReference type="KEGG" id="lsf:I8J32_008160"/>
<evidence type="ECO:0000313" key="2">
    <source>
        <dbReference type="Proteomes" id="UP000639274"/>
    </source>
</evidence>